<dbReference type="InterPro" id="IPR036257">
    <property type="entry name" value="Cyt_c_oxidase_su2_TM_sf"/>
</dbReference>
<organism evidence="19 20">
    <name type="scientific">Nocardioides piscis</name>
    <dbReference type="NCBI Taxonomy" id="2714938"/>
    <lineage>
        <taxon>Bacteria</taxon>
        <taxon>Bacillati</taxon>
        <taxon>Actinomycetota</taxon>
        <taxon>Actinomycetes</taxon>
        <taxon>Propionibacteriales</taxon>
        <taxon>Nocardioidaceae</taxon>
        <taxon>Nocardioides</taxon>
    </lineage>
</organism>
<evidence type="ECO:0000256" key="14">
    <source>
        <dbReference type="ARBA" id="ARBA00031399"/>
    </source>
</evidence>
<keyword evidence="12 17" id="KW-0472">Membrane</keyword>
<evidence type="ECO:0000313" key="19">
    <source>
        <dbReference type="EMBL" id="QIK77500.1"/>
    </source>
</evidence>
<evidence type="ECO:0000256" key="13">
    <source>
        <dbReference type="ARBA" id="ARBA00024688"/>
    </source>
</evidence>
<dbReference type="CDD" id="cd13919">
    <property type="entry name" value="CuRO_HCO_II_like_5"/>
    <property type="match status" value="1"/>
</dbReference>
<dbReference type="EMBL" id="CP049866">
    <property type="protein sequence ID" value="QIK77500.1"/>
    <property type="molecule type" value="Genomic_DNA"/>
</dbReference>
<dbReference type="PANTHER" id="PTHR22888:SF9">
    <property type="entry name" value="CYTOCHROME C OXIDASE SUBUNIT 2"/>
    <property type="match status" value="1"/>
</dbReference>
<keyword evidence="6 17" id="KW-0812">Transmembrane</keyword>
<dbReference type="InterPro" id="IPR002429">
    <property type="entry name" value="CcO_II-like_C"/>
</dbReference>
<keyword evidence="20" id="KW-1185">Reference proteome</keyword>
<keyword evidence="9" id="KW-0249">Electron transport</keyword>
<keyword evidence="7" id="KW-0479">Metal-binding</keyword>
<evidence type="ECO:0000259" key="18">
    <source>
        <dbReference type="PROSITE" id="PS50857"/>
    </source>
</evidence>
<dbReference type="Proteomes" id="UP000502035">
    <property type="component" value="Chromosome"/>
</dbReference>
<dbReference type="InterPro" id="IPR008972">
    <property type="entry name" value="Cupredoxin"/>
</dbReference>
<keyword evidence="8" id="KW-1278">Translocase</keyword>
<comment type="function">
    <text evidence="13">Subunits I and II form the functional core of the enzyme complex. Electrons originating in cytochrome c are transferred via heme a and Cu(A) to the binuclear center formed by heme a3 and Cu(B).</text>
</comment>
<keyword evidence="5" id="KW-0679">Respiratory chain</keyword>
<evidence type="ECO:0000256" key="3">
    <source>
        <dbReference type="ARBA" id="ARBA00012949"/>
    </source>
</evidence>
<dbReference type="PROSITE" id="PS00078">
    <property type="entry name" value="COX2"/>
    <property type="match status" value="1"/>
</dbReference>
<dbReference type="InterPro" id="IPR001505">
    <property type="entry name" value="Copper_CuA"/>
</dbReference>
<dbReference type="GO" id="GO:0042773">
    <property type="term" value="P:ATP synthesis coupled electron transport"/>
    <property type="evidence" value="ECO:0007669"/>
    <property type="project" value="TreeGrafter"/>
</dbReference>
<evidence type="ECO:0000256" key="12">
    <source>
        <dbReference type="ARBA" id="ARBA00023136"/>
    </source>
</evidence>
<reference evidence="19 20" key="1">
    <citation type="submission" date="2020-03" db="EMBL/GenBank/DDBJ databases">
        <title>Nocardioides sp. nov., isolated from fish.</title>
        <authorList>
            <person name="Hyun D.-W."/>
            <person name="Bae J.-W."/>
        </authorList>
    </citation>
    <scope>NUCLEOTIDE SEQUENCE [LARGE SCALE GENOMIC DNA]</scope>
    <source>
        <strain evidence="19 20">HDW12A</strain>
    </source>
</reference>
<evidence type="ECO:0000256" key="11">
    <source>
        <dbReference type="ARBA" id="ARBA00023008"/>
    </source>
</evidence>
<dbReference type="GO" id="GO:0016020">
    <property type="term" value="C:membrane"/>
    <property type="evidence" value="ECO:0007669"/>
    <property type="project" value="UniProtKB-SubCell"/>
</dbReference>
<dbReference type="SUPFAM" id="SSF49503">
    <property type="entry name" value="Cupredoxins"/>
    <property type="match status" value="1"/>
</dbReference>
<evidence type="ECO:0000256" key="4">
    <source>
        <dbReference type="ARBA" id="ARBA00022448"/>
    </source>
</evidence>
<evidence type="ECO:0000256" key="9">
    <source>
        <dbReference type="ARBA" id="ARBA00022982"/>
    </source>
</evidence>
<feature type="region of interest" description="Disordered" evidence="16">
    <location>
        <begin position="289"/>
        <end position="315"/>
    </location>
</feature>
<evidence type="ECO:0000256" key="10">
    <source>
        <dbReference type="ARBA" id="ARBA00022989"/>
    </source>
</evidence>
<evidence type="ECO:0000256" key="17">
    <source>
        <dbReference type="SAM" id="Phobius"/>
    </source>
</evidence>
<evidence type="ECO:0000256" key="6">
    <source>
        <dbReference type="ARBA" id="ARBA00022692"/>
    </source>
</evidence>
<dbReference type="InterPro" id="IPR014222">
    <property type="entry name" value="Cyt_c_oxidase_su2"/>
</dbReference>
<feature type="transmembrane region" description="Helical" evidence="17">
    <location>
        <begin position="112"/>
        <end position="131"/>
    </location>
</feature>
<dbReference type="Pfam" id="PF00116">
    <property type="entry name" value="COX2"/>
    <property type="match status" value="1"/>
</dbReference>
<evidence type="ECO:0000256" key="1">
    <source>
        <dbReference type="ARBA" id="ARBA00004141"/>
    </source>
</evidence>
<proteinExistence type="inferred from homology"/>
<dbReference type="InterPro" id="IPR045187">
    <property type="entry name" value="CcO_II"/>
</dbReference>
<keyword evidence="19" id="KW-0560">Oxidoreductase</keyword>
<evidence type="ECO:0000256" key="16">
    <source>
        <dbReference type="SAM" id="MobiDB-lite"/>
    </source>
</evidence>
<accession>A0A6G7YL85</accession>
<keyword evidence="4" id="KW-0813">Transport</keyword>
<name>A0A6G7YL85_9ACTN</name>
<dbReference type="AlphaFoldDB" id="A0A6G7YL85"/>
<dbReference type="PRINTS" id="PR01166">
    <property type="entry name" value="CYCOXIDASEII"/>
</dbReference>
<feature type="domain" description="Cytochrome oxidase subunit II copper A binding" evidence="18">
    <location>
        <begin position="143"/>
        <end position="280"/>
    </location>
</feature>
<comment type="similarity">
    <text evidence="2">Belongs to the cytochrome c oxidase subunit 2 family.</text>
</comment>
<dbReference type="SUPFAM" id="SSF81464">
    <property type="entry name" value="Cytochrome c oxidase subunit II-like, transmembrane region"/>
    <property type="match status" value="1"/>
</dbReference>
<protein>
    <recommendedName>
        <fullName evidence="3">cytochrome-c oxidase</fullName>
        <ecNumber evidence="3">7.1.1.9</ecNumber>
    </recommendedName>
    <alternativeName>
        <fullName evidence="14">Cytochrome aa3 subunit 2</fullName>
    </alternativeName>
</protein>
<evidence type="ECO:0000256" key="5">
    <source>
        <dbReference type="ARBA" id="ARBA00022660"/>
    </source>
</evidence>
<gene>
    <name evidence="19" type="primary">coxB</name>
    <name evidence="19" type="ORF">G7071_17185</name>
</gene>
<keyword evidence="11" id="KW-0186">Copper</keyword>
<feature type="compositionally biased region" description="Acidic residues" evidence="16">
    <location>
        <begin position="305"/>
        <end position="315"/>
    </location>
</feature>
<dbReference type="Gene3D" id="2.60.40.420">
    <property type="entry name" value="Cupredoxins - blue copper proteins"/>
    <property type="match status" value="1"/>
</dbReference>
<evidence type="ECO:0000256" key="2">
    <source>
        <dbReference type="ARBA" id="ARBA00007866"/>
    </source>
</evidence>
<comment type="catalytic activity">
    <reaction evidence="15">
        <text>4 Fe(II)-[cytochrome c] + O2 + 8 H(+)(in) = 4 Fe(III)-[cytochrome c] + 2 H2O + 4 H(+)(out)</text>
        <dbReference type="Rhea" id="RHEA:11436"/>
        <dbReference type="Rhea" id="RHEA-COMP:10350"/>
        <dbReference type="Rhea" id="RHEA-COMP:14399"/>
        <dbReference type="ChEBI" id="CHEBI:15377"/>
        <dbReference type="ChEBI" id="CHEBI:15378"/>
        <dbReference type="ChEBI" id="CHEBI:15379"/>
        <dbReference type="ChEBI" id="CHEBI:29033"/>
        <dbReference type="ChEBI" id="CHEBI:29034"/>
        <dbReference type="EC" id="7.1.1.9"/>
    </reaction>
</comment>
<dbReference type="NCBIfam" id="TIGR02866">
    <property type="entry name" value="CoxB"/>
    <property type="match status" value="1"/>
</dbReference>
<feature type="transmembrane region" description="Helical" evidence="17">
    <location>
        <begin position="70"/>
        <end position="91"/>
    </location>
</feature>
<keyword evidence="10 17" id="KW-1133">Transmembrane helix</keyword>
<dbReference type="PANTHER" id="PTHR22888">
    <property type="entry name" value="CYTOCHROME C OXIDASE, SUBUNIT II"/>
    <property type="match status" value="1"/>
</dbReference>
<evidence type="ECO:0000256" key="7">
    <source>
        <dbReference type="ARBA" id="ARBA00022723"/>
    </source>
</evidence>
<comment type="subcellular location">
    <subcellularLocation>
        <location evidence="1">Membrane</location>
        <topology evidence="1">Multi-pass membrane protein</topology>
    </subcellularLocation>
</comment>
<dbReference type="GO" id="GO:0004129">
    <property type="term" value="F:cytochrome-c oxidase activity"/>
    <property type="evidence" value="ECO:0007669"/>
    <property type="project" value="UniProtKB-EC"/>
</dbReference>
<dbReference type="KEGG" id="npi:G7071_17185"/>
<dbReference type="Gene3D" id="1.10.287.90">
    <property type="match status" value="1"/>
</dbReference>
<dbReference type="EC" id="7.1.1.9" evidence="3"/>
<evidence type="ECO:0000256" key="15">
    <source>
        <dbReference type="ARBA" id="ARBA00047816"/>
    </source>
</evidence>
<evidence type="ECO:0000256" key="8">
    <source>
        <dbReference type="ARBA" id="ARBA00022967"/>
    </source>
</evidence>
<sequence length="315" mass="35012">MDTQRGSSVGLQLPDRAAAPVRRLAKGALLGATLLFLSACDATDKDQIARLAMPEPATAQAPYTFELWKWAWVAAMVTGVIVWGLIFWAVVKYRRRSDDEIPVQTRYNLPLEIFYTIAPIMMVIVFFYWTVQVQNEVIALEPEPDVTIEVVGQQWSWTFNHGVGSPTGSPTPDTVKEDYRYDEYVYTVGESTNPPTLVLPVDRSVQFNLHSPDVIHSFGVDSFLMKMDVIPGRVNAFQVTPTRIGDYAGKCFELCGVDHSRMLFDVKVVSQADYDSYLAELAEMGNEADTPLLGGAEARTQAGLAEDDDQEGSQE</sequence>
<dbReference type="PROSITE" id="PS50857">
    <property type="entry name" value="COX2_CUA"/>
    <property type="match status" value="1"/>
</dbReference>
<dbReference type="GO" id="GO:0005507">
    <property type="term" value="F:copper ion binding"/>
    <property type="evidence" value="ECO:0007669"/>
    <property type="project" value="InterPro"/>
</dbReference>
<evidence type="ECO:0000313" key="20">
    <source>
        <dbReference type="Proteomes" id="UP000502035"/>
    </source>
</evidence>
<dbReference type="GO" id="GO:0016491">
    <property type="term" value="F:oxidoreductase activity"/>
    <property type="evidence" value="ECO:0007669"/>
    <property type="project" value="UniProtKB-KW"/>
</dbReference>